<evidence type="ECO:0000313" key="2">
    <source>
        <dbReference type="EMBL" id="BAH77431.1"/>
    </source>
</evidence>
<dbReference type="Proteomes" id="UP000009071">
    <property type="component" value="Chromosome"/>
</dbReference>
<dbReference type="STRING" id="573370.DMR_39400"/>
<protein>
    <submittedName>
        <fullName evidence="2">Uncharacterized protein</fullName>
    </submittedName>
</protein>
<proteinExistence type="predicted"/>
<dbReference type="HOGENOM" id="CLU_2552733_0_0_7"/>
<dbReference type="OrthoDB" id="5459521at2"/>
<keyword evidence="3" id="KW-1185">Reference proteome</keyword>
<evidence type="ECO:0000256" key="1">
    <source>
        <dbReference type="SAM" id="Coils"/>
    </source>
</evidence>
<dbReference type="KEGG" id="dma:DMR_39400"/>
<reference evidence="2 3" key="1">
    <citation type="journal article" date="2009" name="Genome Res.">
        <title>Whole genome sequence of Desulfovibrio magneticus strain RS-1 revealed common gene clusters in magnetotactic bacteria.</title>
        <authorList>
            <person name="Nakazawa H."/>
            <person name="Arakaki A."/>
            <person name="Narita-Yamada S."/>
            <person name="Yashiro I."/>
            <person name="Jinno K."/>
            <person name="Aoki N."/>
            <person name="Tsuruyama A."/>
            <person name="Okamura Y."/>
            <person name="Tanikawa S."/>
            <person name="Fujita N."/>
            <person name="Takeyama H."/>
            <person name="Matsunaga T."/>
        </authorList>
    </citation>
    <scope>NUCLEOTIDE SEQUENCE [LARGE SCALE GENOMIC DNA]</scope>
    <source>
        <strain evidence="3">ATCC 700980 / DSM 13731 / RS-1</strain>
    </source>
</reference>
<name>C4XNC8_SOLM1</name>
<accession>C4XNC8</accession>
<dbReference type="EMBL" id="AP010904">
    <property type="protein sequence ID" value="BAH77431.1"/>
    <property type="molecule type" value="Genomic_DNA"/>
</dbReference>
<gene>
    <name evidence="2" type="ordered locus">DMR_39400</name>
</gene>
<dbReference type="RefSeq" id="WP_015862571.1">
    <property type="nucleotide sequence ID" value="NC_012796.1"/>
</dbReference>
<evidence type="ECO:0000313" key="3">
    <source>
        <dbReference type="Proteomes" id="UP000009071"/>
    </source>
</evidence>
<feature type="coiled-coil region" evidence="1">
    <location>
        <begin position="14"/>
        <end position="41"/>
    </location>
</feature>
<dbReference type="AlphaFoldDB" id="C4XNC8"/>
<sequence length="82" mass="9363">MSEEIVPQDIEAQVAAIEAEMAELLERKAAAEKRARDFMAAEDHKAGVSHAQEIFAAKQEKLMLDTEWEIARRKKNRLLMPQ</sequence>
<dbReference type="eggNOG" id="ENOG50317U0">
    <property type="taxonomic scope" value="Bacteria"/>
</dbReference>
<organism evidence="2 3">
    <name type="scientific">Solidesulfovibrio magneticus (strain ATCC 700980 / DSM 13731 / RS-1)</name>
    <name type="common">Desulfovibrio magneticus</name>
    <dbReference type="NCBI Taxonomy" id="573370"/>
    <lineage>
        <taxon>Bacteria</taxon>
        <taxon>Pseudomonadati</taxon>
        <taxon>Thermodesulfobacteriota</taxon>
        <taxon>Desulfovibrionia</taxon>
        <taxon>Desulfovibrionales</taxon>
        <taxon>Desulfovibrionaceae</taxon>
        <taxon>Solidesulfovibrio</taxon>
    </lineage>
</organism>
<keyword evidence="1" id="KW-0175">Coiled coil</keyword>